<organism evidence="1">
    <name type="scientific">freshwater metagenome</name>
    <dbReference type="NCBI Taxonomy" id="449393"/>
    <lineage>
        <taxon>unclassified sequences</taxon>
        <taxon>metagenomes</taxon>
        <taxon>ecological metagenomes</taxon>
    </lineage>
</organism>
<sequence>MPLDVETENRFRRLERVVGGLGDFDAAGLPASTRLDLRLDNSQTADCGGGGTSFFWGVGDDSLEHGNAVLFEHVTRLILVKIHCHPIDKSRESRG</sequence>
<name>A0A6J7DGV9_9ZZZZ</name>
<proteinExistence type="predicted"/>
<accession>A0A6J7DGV9</accession>
<evidence type="ECO:0000313" key="1">
    <source>
        <dbReference type="EMBL" id="CAB4869726.1"/>
    </source>
</evidence>
<dbReference type="AlphaFoldDB" id="A0A6J7DGV9"/>
<gene>
    <name evidence="1" type="ORF">UFOPK3339_00830</name>
</gene>
<protein>
    <submittedName>
        <fullName evidence="1">Unannotated protein</fullName>
    </submittedName>
</protein>
<reference evidence="1" key="1">
    <citation type="submission" date="2020-05" db="EMBL/GenBank/DDBJ databases">
        <authorList>
            <person name="Chiriac C."/>
            <person name="Salcher M."/>
            <person name="Ghai R."/>
            <person name="Kavagutti S V."/>
        </authorList>
    </citation>
    <scope>NUCLEOTIDE SEQUENCE</scope>
</reference>
<dbReference type="EMBL" id="CAFBLF010000124">
    <property type="protein sequence ID" value="CAB4869726.1"/>
    <property type="molecule type" value="Genomic_DNA"/>
</dbReference>